<accession>A0A8X6NB67</accession>
<comment type="caution">
    <text evidence="1">The sequence shown here is derived from an EMBL/GenBank/DDBJ whole genome shotgun (WGS) entry which is preliminary data.</text>
</comment>
<name>A0A8X6NB67_NEPPI</name>
<keyword evidence="2" id="KW-1185">Reference proteome</keyword>
<dbReference type="AlphaFoldDB" id="A0A8X6NB67"/>
<protein>
    <submittedName>
        <fullName evidence="1">Uncharacterized protein</fullName>
    </submittedName>
</protein>
<evidence type="ECO:0000313" key="2">
    <source>
        <dbReference type="Proteomes" id="UP000887013"/>
    </source>
</evidence>
<reference evidence="1" key="1">
    <citation type="submission" date="2020-08" db="EMBL/GenBank/DDBJ databases">
        <title>Multicomponent nature underlies the extraordinary mechanical properties of spider dragline silk.</title>
        <authorList>
            <person name="Kono N."/>
            <person name="Nakamura H."/>
            <person name="Mori M."/>
            <person name="Yoshida Y."/>
            <person name="Ohtoshi R."/>
            <person name="Malay A.D."/>
            <person name="Moran D.A.P."/>
            <person name="Tomita M."/>
            <person name="Numata K."/>
            <person name="Arakawa K."/>
        </authorList>
    </citation>
    <scope>NUCLEOTIDE SEQUENCE</scope>
</reference>
<evidence type="ECO:0000313" key="1">
    <source>
        <dbReference type="EMBL" id="GFT03563.1"/>
    </source>
</evidence>
<organism evidence="1 2">
    <name type="scientific">Nephila pilipes</name>
    <name type="common">Giant wood spider</name>
    <name type="synonym">Nephila maculata</name>
    <dbReference type="NCBI Taxonomy" id="299642"/>
    <lineage>
        <taxon>Eukaryota</taxon>
        <taxon>Metazoa</taxon>
        <taxon>Ecdysozoa</taxon>
        <taxon>Arthropoda</taxon>
        <taxon>Chelicerata</taxon>
        <taxon>Arachnida</taxon>
        <taxon>Araneae</taxon>
        <taxon>Araneomorphae</taxon>
        <taxon>Entelegynae</taxon>
        <taxon>Araneoidea</taxon>
        <taxon>Nephilidae</taxon>
        <taxon>Nephila</taxon>
    </lineage>
</organism>
<dbReference type="EMBL" id="BMAW01102280">
    <property type="protein sequence ID" value="GFT03563.1"/>
    <property type="molecule type" value="Genomic_DNA"/>
</dbReference>
<sequence>MNLVVLDVSTALVKSEVKFSVASSMSWVVEIGGLPGVMSARWSWNLLQDLILHLSFVFCRVVRTGRFWFLFILHKSEVIFLDSLAPRLSRIVESSSGGT</sequence>
<proteinExistence type="predicted"/>
<dbReference type="Proteomes" id="UP000887013">
    <property type="component" value="Unassembled WGS sequence"/>
</dbReference>
<gene>
    <name evidence="1" type="ORF">NPIL_559031</name>
</gene>